<evidence type="ECO:0000313" key="5">
    <source>
        <dbReference type="Proteomes" id="UP000535890"/>
    </source>
</evidence>
<dbReference type="InterPro" id="IPR052016">
    <property type="entry name" value="Bact_Sigma-Reg"/>
</dbReference>
<reference evidence="4 5" key="1">
    <citation type="submission" date="2020-07" db="EMBL/GenBank/DDBJ databases">
        <title>Sequencing the genomes of 1000 actinobacteria strains.</title>
        <authorList>
            <person name="Klenk H.-P."/>
        </authorList>
    </citation>
    <scope>NUCLEOTIDE SEQUENCE [LARGE SCALE GENOMIC DNA]</scope>
    <source>
        <strain evidence="4 5">DSM 45772</strain>
    </source>
</reference>
<dbReference type="Pfam" id="PF07228">
    <property type="entry name" value="SpoIIE"/>
    <property type="match status" value="1"/>
</dbReference>
<dbReference type="SMART" id="SM00331">
    <property type="entry name" value="PP2C_SIG"/>
    <property type="match status" value="1"/>
</dbReference>
<dbReference type="InterPro" id="IPR001932">
    <property type="entry name" value="PPM-type_phosphatase-like_dom"/>
</dbReference>
<dbReference type="PANTHER" id="PTHR43156">
    <property type="entry name" value="STAGE II SPORULATION PROTEIN E-RELATED"/>
    <property type="match status" value="1"/>
</dbReference>
<organism evidence="4 5">
    <name type="scientific">Actinomycetospora corticicola</name>
    <dbReference type="NCBI Taxonomy" id="663602"/>
    <lineage>
        <taxon>Bacteria</taxon>
        <taxon>Bacillati</taxon>
        <taxon>Actinomycetota</taxon>
        <taxon>Actinomycetes</taxon>
        <taxon>Pseudonocardiales</taxon>
        <taxon>Pseudonocardiaceae</taxon>
        <taxon>Actinomycetospora</taxon>
    </lineage>
</organism>
<dbReference type="PANTHER" id="PTHR43156:SF2">
    <property type="entry name" value="STAGE II SPORULATION PROTEIN E"/>
    <property type="match status" value="1"/>
</dbReference>
<name>A0A7Y9J6K5_9PSEU</name>
<dbReference type="Proteomes" id="UP000535890">
    <property type="component" value="Unassembled WGS sequence"/>
</dbReference>
<dbReference type="InterPro" id="IPR036457">
    <property type="entry name" value="PPM-type-like_dom_sf"/>
</dbReference>
<dbReference type="GO" id="GO:0016791">
    <property type="term" value="F:phosphatase activity"/>
    <property type="evidence" value="ECO:0007669"/>
    <property type="project" value="TreeGrafter"/>
</dbReference>
<dbReference type="AlphaFoldDB" id="A0A7Y9J6K5"/>
<feature type="compositionally biased region" description="Low complexity" evidence="2">
    <location>
        <begin position="54"/>
        <end position="65"/>
    </location>
</feature>
<evidence type="ECO:0000256" key="2">
    <source>
        <dbReference type="SAM" id="MobiDB-lite"/>
    </source>
</evidence>
<feature type="region of interest" description="Disordered" evidence="2">
    <location>
        <begin position="54"/>
        <end position="80"/>
    </location>
</feature>
<accession>A0A7Y9J6K5</accession>
<evidence type="ECO:0000259" key="3">
    <source>
        <dbReference type="SMART" id="SM00331"/>
    </source>
</evidence>
<evidence type="ECO:0000256" key="1">
    <source>
        <dbReference type="ARBA" id="ARBA00022801"/>
    </source>
</evidence>
<dbReference type="RefSeq" id="WP_179794730.1">
    <property type="nucleotide sequence ID" value="NZ_BAABHP010000014.1"/>
</dbReference>
<proteinExistence type="predicted"/>
<dbReference type="EMBL" id="JACCBN010000001">
    <property type="protein sequence ID" value="NYD37146.1"/>
    <property type="molecule type" value="Genomic_DNA"/>
</dbReference>
<keyword evidence="1" id="KW-0378">Hydrolase</keyword>
<feature type="domain" description="PPM-type phosphatase" evidence="3">
    <location>
        <begin position="163"/>
        <end position="381"/>
    </location>
</feature>
<gene>
    <name evidence="4" type="ORF">BJ983_003248</name>
</gene>
<keyword evidence="5" id="KW-1185">Reference proteome</keyword>
<dbReference type="Gene3D" id="3.60.40.10">
    <property type="entry name" value="PPM-type phosphatase domain"/>
    <property type="match status" value="1"/>
</dbReference>
<evidence type="ECO:0000313" key="4">
    <source>
        <dbReference type="EMBL" id="NYD37146.1"/>
    </source>
</evidence>
<comment type="caution">
    <text evidence="4">The sequence shown here is derived from an EMBL/GenBank/DDBJ whole genome shotgun (WGS) entry which is preliminary data.</text>
</comment>
<protein>
    <submittedName>
        <fullName evidence="4">Serine phosphatase RsbU (Regulator of sigma subunit)</fullName>
    </submittedName>
</protein>
<feature type="compositionally biased region" description="Basic and acidic residues" evidence="2">
    <location>
        <begin position="66"/>
        <end position="80"/>
    </location>
</feature>
<sequence length="382" mass="39910">MDDPATVSPCDALRRAALAAPADRVGPVCAGEIAQRLGADLVELRLIDRAGRSLRSVGSSSGSSEPEPRPRRDGDLRPGVVHRDGGRADVALAARGVVHGVLTVHGAVGVADDLLVDLAEQTSLLLVQAARITDLVELRRRSTSYSVSAEFGWQLLPPTSVVTDRVGLSAAIEPAPRVSSDLFDWSIDGDRVWLAVIDARGRNLSAALPAALTLTALRHARRAGLSLAEQVSLADQVVYDHWRGRAEIAATVLSVDLDADRAEMVRAGDDPPAVLLRRGGAGGRVWEPSLPAHEALGCYERSHYRVESVEVLVGDALLVVSAGGPGVQDAAGRAFGGGATGASFGATEGLAGLPHALIEAWREHGGGDLARDATAVVVERRA</sequence>